<gene>
    <name evidence="4" type="ORF">PgNI_00952</name>
</gene>
<dbReference type="GeneID" id="41955943"/>
<evidence type="ECO:0008006" key="5">
    <source>
        <dbReference type="Google" id="ProtNLM"/>
    </source>
</evidence>
<feature type="signal peptide" evidence="2">
    <location>
        <begin position="1"/>
        <end position="16"/>
    </location>
</feature>
<reference evidence="4" key="2">
    <citation type="submission" date="2019-10" db="EMBL/GenBank/DDBJ databases">
        <authorList>
            <consortium name="NCBI Genome Project"/>
        </authorList>
    </citation>
    <scope>NUCLEOTIDE SEQUENCE</scope>
    <source>
        <strain evidence="4">NI907</strain>
    </source>
</reference>
<protein>
    <recommendedName>
        <fullName evidence="5">Ecp2 effector protein domain-containing protein</fullName>
    </recommendedName>
</protein>
<evidence type="ECO:0000256" key="2">
    <source>
        <dbReference type="SAM" id="SignalP"/>
    </source>
</evidence>
<dbReference type="AlphaFoldDB" id="A0A6P8BM14"/>
<sequence>MKPIYLLAALVGLTTALGTLDVRQTPSRPRRPASRPAQTSDNFRMQAPRVPSGAPAGFTTKVVEPTRERPRAGLTRLPDEFIDGRSFRVRRDRYVAGRAALAALDKRQEVKALDFYECESVNPAPASRDCNVIIDQVYATAQDLLLARNSCVVFDYQTCRGFFCSLCGSIRASTDFIGNQLLTADTLCVSQGRAGTVVGTDQPQWDAGFVRAGASLPTYSVCT</sequence>
<accession>A0A6P8BM14</accession>
<dbReference type="KEGG" id="pgri:PgNI_00952"/>
<evidence type="ECO:0000313" key="3">
    <source>
        <dbReference type="Proteomes" id="UP000515153"/>
    </source>
</evidence>
<organism evidence="3 4">
    <name type="scientific">Pyricularia grisea</name>
    <name type="common">Crabgrass-specific blast fungus</name>
    <name type="synonym">Magnaporthe grisea</name>
    <dbReference type="NCBI Taxonomy" id="148305"/>
    <lineage>
        <taxon>Eukaryota</taxon>
        <taxon>Fungi</taxon>
        <taxon>Dikarya</taxon>
        <taxon>Ascomycota</taxon>
        <taxon>Pezizomycotina</taxon>
        <taxon>Sordariomycetes</taxon>
        <taxon>Sordariomycetidae</taxon>
        <taxon>Magnaporthales</taxon>
        <taxon>Pyriculariaceae</taxon>
        <taxon>Pyricularia</taxon>
    </lineage>
</organism>
<name>A0A6P8BM14_PYRGI</name>
<feature type="chain" id="PRO_5027916984" description="Ecp2 effector protein domain-containing protein" evidence="2">
    <location>
        <begin position="17"/>
        <end position="223"/>
    </location>
</feature>
<feature type="region of interest" description="Disordered" evidence="1">
    <location>
        <begin position="22"/>
        <end position="58"/>
    </location>
</feature>
<keyword evidence="3" id="KW-1185">Reference proteome</keyword>
<evidence type="ECO:0000256" key="1">
    <source>
        <dbReference type="SAM" id="MobiDB-lite"/>
    </source>
</evidence>
<reference evidence="4" key="3">
    <citation type="submission" date="2025-08" db="UniProtKB">
        <authorList>
            <consortium name="RefSeq"/>
        </authorList>
    </citation>
    <scope>IDENTIFICATION</scope>
    <source>
        <strain evidence="4">NI907</strain>
    </source>
</reference>
<reference evidence="4" key="1">
    <citation type="journal article" date="2019" name="Mol. Biol. Evol.">
        <title>Blast fungal genomes show frequent chromosomal changes, gene gains and losses, and effector gene turnover.</title>
        <authorList>
            <person name="Gomez Luciano L.B."/>
            <person name="Jason Tsai I."/>
            <person name="Chuma I."/>
            <person name="Tosa Y."/>
            <person name="Chen Y.H."/>
            <person name="Li J.Y."/>
            <person name="Li M.Y."/>
            <person name="Jade Lu M.Y."/>
            <person name="Nakayashiki H."/>
            <person name="Li W.H."/>
        </authorList>
    </citation>
    <scope>NUCLEOTIDE SEQUENCE</scope>
    <source>
        <strain evidence="4">NI907</strain>
    </source>
</reference>
<proteinExistence type="predicted"/>
<evidence type="ECO:0000313" key="4">
    <source>
        <dbReference type="RefSeq" id="XP_030988059.1"/>
    </source>
</evidence>
<dbReference type="RefSeq" id="XP_030988059.1">
    <property type="nucleotide sequence ID" value="XM_031121029.1"/>
</dbReference>
<dbReference type="Proteomes" id="UP000515153">
    <property type="component" value="Unplaced"/>
</dbReference>
<keyword evidence="2" id="KW-0732">Signal</keyword>